<evidence type="ECO:0000256" key="1">
    <source>
        <dbReference type="SAM" id="Phobius"/>
    </source>
</evidence>
<keyword evidence="1" id="KW-0472">Membrane</keyword>
<dbReference type="AlphaFoldDB" id="A0AAD7FGR6"/>
<sequence>MASLTEFQLPPHPSCFGDPTNTSSICQAPSAAMIDFLNITTANVYLEFYCNNPPSDSCAFGFCPNPDVASPAVRYSTYFTSLVAAILVIYSPEDVISSFFAQLLNVYSLIVAAVVSIMGHNLTKMHSVVALSLAGSPLSLYLVVYVFLSILGKQTRLRTVFGPGMHLNRALVLIVLPLWISLFIFTLLPPSVYQFQQAACDGVIGDHHIHSLFFMPFISFFMVYPHAGAAIIGSLLIMWGIAILLARKSIWGEENERFPFIRIWRTIGQRYPLLHFYSVIVLPSSFWIFDIEVGVAYLSPREKFTPTYGQLLAIFVTIPPFIQLCTLVPGLGRWFADLWWVRLLTCRLTKRYSSKEDPTRAVLLGNKS</sequence>
<evidence type="ECO:0000313" key="2">
    <source>
        <dbReference type="EMBL" id="KAJ7619424.1"/>
    </source>
</evidence>
<feature type="transmembrane region" description="Helical" evidence="1">
    <location>
        <begin position="267"/>
        <end position="289"/>
    </location>
</feature>
<name>A0AAD7FGR6_9AGAR</name>
<keyword evidence="1" id="KW-0812">Transmembrane</keyword>
<comment type="caution">
    <text evidence="2">The sequence shown here is derived from an EMBL/GenBank/DDBJ whole genome shotgun (WGS) entry which is preliminary data.</text>
</comment>
<evidence type="ECO:0000313" key="3">
    <source>
        <dbReference type="Proteomes" id="UP001221142"/>
    </source>
</evidence>
<keyword evidence="1" id="KW-1133">Transmembrane helix</keyword>
<feature type="transmembrane region" description="Helical" evidence="1">
    <location>
        <begin position="103"/>
        <end position="122"/>
    </location>
</feature>
<accession>A0AAD7FGR6</accession>
<dbReference type="EMBL" id="JARKIF010000018">
    <property type="protein sequence ID" value="KAJ7619424.1"/>
    <property type="molecule type" value="Genomic_DNA"/>
</dbReference>
<gene>
    <name evidence="2" type="ORF">FB45DRAFT_930758</name>
</gene>
<protein>
    <submittedName>
        <fullName evidence="2">Uncharacterized protein</fullName>
    </submittedName>
</protein>
<feature type="transmembrane region" description="Helical" evidence="1">
    <location>
        <begin position="309"/>
        <end position="332"/>
    </location>
</feature>
<organism evidence="2 3">
    <name type="scientific">Roridomyces roridus</name>
    <dbReference type="NCBI Taxonomy" id="1738132"/>
    <lineage>
        <taxon>Eukaryota</taxon>
        <taxon>Fungi</taxon>
        <taxon>Dikarya</taxon>
        <taxon>Basidiomycota</taxon>
        <taxon>Agaricomycotina</taxon>
        <taxon>Agaricomycetes</taxon>
        <taxon>Agaricomycetidae</taxon>
        <taxon>Agaricales</taxon>
        <taxon>Marasmiineae</taxon>
        <taxon>Mycenaceae</taxon>
        <taxon>Roridomyces</taxon>
    </lineage>
</organism>
<dbReference type="Proteomes" id="UP001221142">
    <property type="component" value="Unassembled WGS sequence"/>
</dbReference>
<feature type="transmembrane region" description="Helical" evidence="1">
    <location>
        <begin position="128"/>
        <end position="150"/>
    </location>
</feature>
<reference evidence="2" key="1">
    <citation type="submission" date="2023-03" db="EMBL/GenBank/DDBJ databases">
        <title>Massive genome expansion in bonnet fungi (Mycena s.s.) driven by repeated elements and novel gene families across ecological guilds.</title>
        <authorList>
            <consortium name="Lawrence Berkeley National Laboratory"/>
            <person name="Harder C.B."/>
            <person name="Miyauchi S."/>
            <person name="Viragh M."/>
            <person name="Kuo A."/>
            <person name="Thoen E."/>
            <person name="Andreopoulos B."/>
            <person name="Lu D."/>
            <person name="Skrede I."/>
            <person name="Drula E."/>
            <person name="Henrissat B."/>
            <person name="Morin E."/>
            <person name="Kohler A."/>
            <person name="Barry K."/>
            <person name="LaButti K."/>
            <person name="Morin E."/>
            <person name="Salamov A."/>
            <person name="Lipzen A."/>
            <person name="Mereny Z."/>
            <person name="Hegedus B."/>
            <person name="Baldrian P."/>
            <person name="Stursova M."/>
            <person name="Weitz H."/>
            <person name="Taylor A."/>
            <person name="Grigoriev I.V."/>
            <person name="Nagy L.G."/>
            <person name="Martin F."/>
            <person name="Kauserud H."/>
        </authorList>
    </citation>
    <scope>NUCLEOTIDE SEQUENCE</scope>
    <source>
        <strain evidence="2">9284</strain>
    </source>
</reference>
<keyword evidence="3" id="KW-1185">Reference proteome</keyword>
<proteinExistence type="predicted"/>
<feature type="transmembrane region" description="Helical" evidence="1">
    <location>
        <begin position="72"/>
        <end position="91"/>
    </location>
</feature>
<feature type="transmembrane region" description="Helical" evidence="1">
    <location>
        <begin position="170"/>
        <end position="188"/>
    </location>
</feature>
<feature type="transmembrane region" description="Helical" evidence="1">
    <location>
        <begin position="223"/>
        <end position="246"/>
    </location>
</feature>